<reference evidence="1" key="2">
    <citation type="submission" date="2025-09" db="UniProtKB">
        <authorList>
            <consortium name="Ensembl"/>
        </authorList>
    </citation>
    <scope>IDENTIFICATION</scope>
</reference>
<organism evidence="1 2">
    <name type="scientific">Amphilophus citrinellus</name>
    <name type="common">Midas cichlid</name>
    <name type="synonym">Cichlasoma citrinellum</name>
    <dbReference type="NCBI Taxonomy" id="61819"/>
    <lineage>
        <taxon>Eukaryota</taxon>
        <taxon>Metazoa</taxon>
        <taxon>Chordata</taxon>
        <taxon>Craniata</taxon>
        <taxon>Vertebrata</taxon>
        <taxon>Euteleostomi</taxon>
        <taxon>Actinopterygii</taxon>
        <taxon>Neopterygii</taxon>
        <taxon>Teleostei</taxon>
        <taxon>Neoteleostei</taxon>
        <taxon>Acanthomorphata</taxon>
        <taxon>Ovalentaria</taxon>
        <taxon>Cichlomorphae</taxon>
        <taxon>Cichliformes</taxon>
        <taxon>Cichlidae</taxon>
        <taxon>New World cichlids</taxon>
        <taxon>Cichlasomatinae</taxon>
        <taxon>Heroini</taxon>
        <taxon>Amphilophus</taxon>
    </lineage>
</organism>
<evidence type="ECO:0000313" key="1">
    <source>
        <dbReference type="Ensembl" id="ENSACIP00000004825.1"/>
    </source>
</evidence>
<dbReference type="GeneTree" id="ENSGT01030000235333"/>
<dbReference type="AlphaFoldDB" id="A0A3Q0R6N3"/>
<evidence type="ECO:0000313" key="2">
    <source>
        <dbReference type="Proteomes" id="UP000261340"/>
    </source>
</evidence>
<protein>
    <submittedName>
        <fullName evidence="1">Uncharacterized protein</fullName>
    </submittedName>
</protein>
<accession>A0A3Q0R6N3</accession>
<name>A0A3Q0R6N3_AMPCI</name>
<keyword evidence="2" id="KW-1185">Reference proteome</keyword>
<dbReference type="Ensembl" id="ENSACIT00000004975.1">
    <property type="protein sequence ID" value="ENSACIP00000004825.1"/>
    <property type="gene ID" value="ENSACIG00000003793.1"/>
</dbReference>
<reference evidence="1" key="1">
    <citation type="submission" date="2025-08" db="UniProtKB">
        <authorList>
            <consortium name="Ensembl"/>
        </authorList>
    </citation>
    <scope>IDENTIFICATION</scope>
</reference>
<proteinExistence type="predicted"/>
<dbReference type="STRING" id="61819.ENSACIP00000004825"/>
<dbReference type="Proteomes" id="UP000261340">
    <property type="component" value="Unplaced"/>
</dbReference>
<sequence>MPHFTVVPVKDQAQSSYDSLEGINWVDYRDTGQDYPDHQDTVNCHLLPL</sequence>